<evidence type="ECO:0000256" key="8">
    <source>
        <dbReference type="ARBA" id="ARBA00022991"/>
    </source>
</evidence>
<evidence type="ECO:0000256" key="7">
    <source>
        <dbReference type="ARBA" id="ARBA00022989"/>
    </source>
</evidence>
<gene>
    <name evidence="12" type="ORF">UFOPK3797_00150</name>
</gene>
<name>A0A6J7JQ20_9ZZZZ</name>
<feature type="transmembrane region" description="Helical" evidence="11">
    <location>
        <begin position="34"/>
        <end position="53"/>
    </location>
</feature>
<evidence type="ECO:0000256" key="3">
    <source>
        <dbReference type="ARBA" id="ARBA00022543"/>
    </source>
</evidence>
<evidence type="ECO:0000256" key="5">
    <source>
        <dbReference type="ARBA" id="ARBA00022692"/>
    </source>
</evidence>
<proteinExistence type="inferred from homology"/>
<reference evidence="12" key="1">
    <citation type="submission" date="2020-05" db="EMBL/GenBank/DDBJ databases">
        <authorList>
            <person name="Chiriac C."/>
            <person name="Salcher M."/>
            <person name="Ghai R."/>
            <person name="Kavagutti S V."/>
        </authorList>
    </citation>
    <scope>NUCLEOTIDE SEQUENCE</scope>
</reference>
<dbReference type="Pfam" id="PF01036">
    <property type="entry name" value="Bac_rhodopsin"/>
    <property type="match status" value="1"/>
</dbReference>
<dbReference type="GO" id="GO:0007602">
    <property type="term" value="P:phototransduction"/>
    <property type="evidence" value="ECO:0007669"/>
    <property type="project" value="UniProtKB-KW"/>
</dbReference>
<dbReference type="PANTHER" id="PTHR28286">
    <property type="match status" value="1"/>
</dbReference>
<dbReference type="InterPro" id="IPR001425">
    <property type="entry name" value="Arc/bac/fun_rhodopsins"/>
</dbReference>
<keyword evidence="9 11" id="KW-0472">Membrane</keyword>
<dbReference type="SUPFAM" id="SSF81321">
    <property type="entry name" value="Family A G protein-coupled receptor-like"/>
    <property type="match status" value="1"/>
</dbReference>
<keyword evidence="8" id="KW-0157">Chromophore</keyword>
<comment type="subcellular location">
    <subcellularLocation>
        <location evidence="1">Membrane</location>
        <topology evidence="1">Multi-pass membrane protein</topology>
    </subcellularLocation>
</comment>
<dbReference type="GO" id="GO:0016020">
    <property type="term" value="C:membrane"/>
    <property type="evidence" value="ECO:0007669"/>
    <property type="project" value="UniProtKB-SubCell"/>
</dbReference>
<keyword evidence="4" id="KW-0716">Sensory transduction</keyword>
<dbReference type="AlphaFoldDB" id="A0A6J7JQ20"/>
<sequence>MLSTIPFLYILYVLFVELSKSLDRQPAGVAATVGRLRLLLIATWGVYPIAYLLPILGQDALDPAAFVNRQIGYTIADVLAKCVFGLTILKIARMKSVAEGMKDDH</sequence>
<dbReference type="GO" id="GO:0009881">
    <property type="term" value="F:photoreceptor activity"/>
    <property type="evidence" value="ECO:0007669"/>
    <property type="project" value="UniProtKB-KW"/>
</dbReference>
<keyword evidence="6" id="KW-0681">Retinal protein</keyword>
<comment type="similarity">
    <text evidence="2">Belongs to the archaeal/bacterial/fungal opsin family.</text>
</comment>
<keyword evidence="10" id="KW-0675">Receptor</keyword>
<organism evidence="12">
    <name type="scientific">freshwater metagenome</name>
    <dbReference type="NCBI Taxonomy" id="449393"/>
    <lineage>
        <taxon>unclassified sequences</taxon>
        <taxon>metagenomes</taxon>
        <taxon>ecological metagenomes</taxon>
    </lineage>
</organism>
<evidence type="ECO:0000256" key="9">
    <source>
        <dbReference type="ARBA" id="ARBA00023136"/>
    </source>
</evidence>
<keyword evidence="5 11" id="KW-0812">Transmembrane</keyword>
<evidence type="ECO:0000256" key="1">
    <source>
        <dbReference type="ARBA" id="ARBA00004141"/>
    </source>
</evidence>
<accession>A0A6J7JQ20</accession>
<dbReference type="EMBL" id="CAFBNN010000009">
    <property type="protein sequence ID" value="CAB4944967.1"/>
    <property type="molecule type" value="Genomic_DNA"/>
</dbReference>
<keyword evidence="3" id="KW-0600">Photoreceptor protein</keyword>
<evidence type="ECO:0000256" key="11">
    <source>
        <dbReference type="SAM" id="Phobius"/>
    </source>
</evidence>
<evidence type="ECO:0000256" key="6">
    <source>
        <dbReference type="ARBA" id="ARBA00022925"/>
    </source>
</evidence>
<evidence type="ECO:0000256" key="2">
    <source>
        <dbReference type="ARBA" id="ARBA00008130"/>
    </source>
</evidence>
<evidence type="ECO:0000256" key="4">
    <source>
        <dbReference type="ARBA" id="ARBA00022606"/>
    </source>
</evidence>
<keyword evidence="7 11" id="KW-1133">Transmembrane helix</keyword>
<evidence type="ECO:0000256" key="10">
    <source>
        <dbReference type="ARBA" id="ARBA00023170"/>
    </source>
</evidence>
<dbReference type="PANTHER" id="PTHR28286:SF2">
    <property type="entry name" value="BACTERIORHODOPSIN _OPSIN, NOPA (EUROFUNG)"/>
    <property type="match status" value="1"/>
</dbReference>
<protein>
    <submittedName>
        <fullName evidence="12">Unannotated protein</fullName>
    </submittedName>
</protein>
<dbReference type="Gene3D" id="1.20.1070.10">
    <property type="entry name" value="Rhodopsin 7-helix transmembrane proteins"/>
    <property type="match status" value="1"/>
</dbReference>
<feature type="transmembrane region" description="Helical" evidence="11">
    <location>
        <begin position="73"/>
        <end position="92"/>
    </location>
</feature>
<evidence type="ECO:0000313" key="12">
    <source>
        <dbReference type="EMBL" id="CAB4944967.1"/>
    </source>
</evidence>